<feature type="compositionally biased region" description="Low complexity" evidence="1">
    <location>
        <begin position="1"/>
        <end position="35"/>
    </location>
</feature>
<accession>A0A1A8ZE24</accession>
<keyword evidence="3" id="KW-1185">Reference proteome</keyword>
<feature type="region of interest" description="Disordered" evidence="1">
    <location>
        <begin position="1"/>
        <end position="43"/>
    </location>
</feature>
<proteinExistence type="predicted"/>
<dbReference type="AlphaFoldDB" id="A0A1A8ZE24"/>
<protein>
    <submittedName>
        <fullName evidence="2">Uncharacterized protein</fullName>
    </submittedName>
</protein>
<dbReference type="PATRIC" id="fig|299146.4.peg.1453"/>
<dbReference type="EMBL" id="LT594324">
    <property type="protein sequence ID" value="SBT42054.1"/>
    <property type="molecule type" value="Genomic_DNA"/>
</dbReference>
<reference evidence="2 3" key="1">
    <citation type="submission" date="2016-06" db="EMBL/GenBank/DDBJ databases">
        <authorList>
            <person name="Kjaerup R.B."/>
            <person name="Dalgaard T.S."/>
            <person name="Juul-Madsen H.R."/>
        </authorList>
    </citation>
    <scope>NUCLEOTIDE SEQUENCE [LARGE SCALE GENOMIC DNA]</scope>
    <source>
        <strain evidence="2 3">DSM 45248</strain>
    </source>
</reference>
<evidence type="ECO:0000313" key="3">
    <source>
        <dbReference type="Proteomes" id="UP000198765"/>
    </source>
</evidence>
<name>A0A1A8ZE24_9ACTN</name>
<organism evidence="2 3">
    <name type="scientific">Micromonospora narathiwatensis</name>
    <dbReference type="NCBI Taxonomy" id="299146"/>
    <lineage>
        <taxon>Bacteria</taxon>
        <taxon>Bacillati</taxon>
        <taxon>Actinomycetota</taxon>
        <taxon>Actinomycetes</taxon>
        <taxon>Micromonosporales</taxon>
        <taxon>Micromonosporaceae</taxon>
        <taxon>Micromonospora</taxon>
    </lineage>
</organism>
<gene>
    <name evidence="2" type="ORF">GA0070621_1402</name>
</gene>
<evidence type="ECO:0000313" key="2">
    <source>
        <dbReference type="EMBL" id="SBT42054.1"/>
    </source>
</evidence>
<evidence type="ECO:0000256" key="1">
    <source>
        <dbReference type="SAM" id="MobiDB-lite"/>
    </source>
</evidence>
<sequence>MTAMRPAATGPAPAVTATPAERTTGAAPAVTAPPADRANGGTP</sequence>
<dbReference type="Proteomes" id="UP000198765">
    <property type="component" value="Chromosome I"/>
</dbReference>